<proteinExistence type="inferred from homology"/>
<name>T0BNP0_ALIAG</name>
<keyword evidence="7" id="KW-1185">Reference proteome</keyword>
<dbReference type="EMBL" id="CP080467">
    <property type="protein sequence ID" value="UNO50670.1"/>
    <property type="molecule type" value="Genomic_DNA"/>
</dbReference>
<feature type="domain" description="Carbohydrate kinase FGGY C-terminal" evidence="5">
    <location>
        <begin position="359"/>
        <end position="462"/>
    </location>
</feature>
<dbReference type="GO" id="GO:0005975">
    <property type="term" value="P:carbohydrate metabolic process"/>
    <property type="evidence" value="ECO:0007669"/>
    <property type="project" value="InterPro"/>
</dbReference>
<dbReference type="STRING" id="1356854.N007_15875"/>
<dbReference type="eggNOG" id="COG1070">
    <property type="taxonomic scope" value="Bacteria"/>
</dbReference>
<organism evidence="6 7">
    <name type="scientific">Alicyclobacillus acidoterrestris (strain ATCC 49025 / DSM 3922 / CIP 106132 / NCIMB 13137 / GD3B)</name>
    <dbReference type="NCBI Taxonomy" id="1356854"/>
    <lineage>
        <taxon>Bacteria</taxon>
        <taxon>Bacillati</taxon>
        <taxon>Bacillota</taxon>
        <taxon>Bacilli</taxon>
        <taxon>Bacillales</taxon>
        <taxon>Alicyclobacillaceae</taxon>
        <taxon>Alicyclobacillus</taxon>
    </lineage>
</organism>
<evidence type="ECO:0000256" key="1">
    <source>
        <dbReference type="ARBA" id="ARBA00009156"/>
    </source>
</evidence>
<evidence type="ECO:0000256" key="2">
    <source>
        <dbReference type="ARBA" id="ARBA00022679"/>
    </source>
</evidence>
<dbReference type="PANTHER" id="PTHR43095">
    <property type="entry name" value="SUGAR KINASE"/>
    <property type="match status" value="1"/>
</dbReference>
<dbReference type="InterPro" id="IPR018485">
    <property type="entry name" value="FGGY_C"/>
</dbReference>
<sequence>MDAEVGDEAVKLLGIDVGTTSICGVVVDTAVSGIVDTVTRANDSQLVIRAEDELQDANRIMHIVEDILSETLQRHREIGAIGVSGQMHGIVYLDAQGMPVSPLYTWRNNLGTRIYKGEMTYADSLYERTGYRVPSGYGLLTHYAHVLEQQVPTDAAVLCTIADYVTMRLSGLSRPVTDVTLAASLGLFDERRLTFDVEALGNAGIQLSFIPEIAPSCSVIGRTRDGIAVTNAIGDNQAAHLGSVRSLADTLLVNVGTGAQVSLMVPEYMVVEGFETRPFLFHHYLLVGATLSGGGAYALVESFFRQVLELFGASVPASLYETMEHALQKVTRGAEYISERKLGPYMGERPSHTTLQVSPKFFGTRQSPEERGAMTNIGVDNFTPVDLMMGVLHGVVSELFEYYQQLPSALRSSIRHLVGAGNAIRKSPYMAQLMAEAFGQSLLVPRHQEEAAVGAALCGGKAIECFSSFDEMTSAIHYANAEWVDESLRDL</sequence>
<evidence type="ECO:0000256" key="3">
    <source>
        <dbReference type="ARBA" id="ARBA00022777"/>
    </source>
</evidence>
<dbReference type="SUPFAM" id="SSF53067">
    <property type="entry name" value="Actin-like ATPase domain"/>
    <property type="match status" value="2"/>
</dbReference>
<dbReference type="KEGG" id="aaco:K1I37_09790"/>
<comment type="similarity">
    <text evidence="1">Belongs to the FGGY kinase family.</text>
</comment>
<dbReference type="GO" id="GO:0016301">
    <property type="term" value="F:kinase activity"/>
    <property type="evidence" value="ECO:0007669"/>
    <property type="project" value="UniProtKB-KW"/>
</dbReference>
<dbReference type="InterPro" id="IPR000577">
    <property type="entry name" value="Carb_kinase_FGGY"/>
</dbReference>
<evidence type="ECO:0000259" key="5">
    <source>
        <dbReference type="Pfam" id="PF02782"/>
    </source>
</evidence>
<dbReference type="Proteomes" id="UP000829401">
    <property type="component" value="Chromosome"/>
</dbReference>
<accession>T0BNP0</accession>
<dbReference type="InterPro" id="IPR043129">
    <property type="entry name" value="ATPase_NBD"/>
</dbReference>
<dbReference type="InterPro" id="IPR018484">
    <property type="entry name" value="FGGY_N"/>
</dbReference>
<evidence type="ECO:0000313" key="6">
    <source>
        <dbReference type="EMBL" id="UNO50670.1"/>
    </source>
</evidence>
<gene>
    <name evidence="6" type="ORF">K1I37_09790</name>
</gene>
<evidence type="ECO:0000259" key="4">
    <source>
        <dbReference type="Pfam" id="PF00370"/>
    </source>
</evidence>
<dbReference type="Gene3D" id="3.30.420.40">
    <property type="match status" value="2"/>
</dbReference>
<dbReference type="CDD" id="cd07777">
    <property type="entry name" value="ASKHA_NBD_FGGY_SHK"/>
    <property type="match status" value="1"/>
</dbReference>
<dbReference type="Pfam" id="PF00370">
    <property type="entry name" value="FGGY_N"/>
    <property type="match status" value="1"/>
</dbReference>
<accession>A0A9E6ZHD1</accession>
<dbReference type="InterPro" id="IPR050406">
    <property type="entry name" value="FGGY_Carb_Kinase"/>
</dbReference>
<reference evidence="7" key="1">
    <citation type="journal article" date="2022" name="G3 (Bethesda)">
        <title>Unveiling the complete genome sequence of Alicyclobacillus acidoterrestris DSM 3922T, a taint-producing strain.</title>
        <authorList>
            <person name="Leonardo I.C."/>
            <person name="Barreto Crespo M.T."/>
            <person name="Gaspar F.B."/>
        </authorList>
    </citation>
    <scope>NUCLEOTIDE SEQUENCE [LARGE SCALE GENOMIC DNA]</scope>
    <source>
        <strain evidence="7">DSM 3922</strain>
    </source>
</reference>
<keyword evidence="3 6" id="KW-0418">Kinase</keyword>
<dbReference type="RefSeq" id="WP_021298343.1">
    <property type="nucleotide sequence ID" value="NZ_AURB01000185.1"/>
</dbReference>
<dbReference type="PIRSF" id="PIRSF000538">
    <property type="entry name" value="GlpK"/>
    <property type="match status" value="1"/>
</dbReference>
<dbReference type="AlphaFoldDB" id="T0BNP0"/>
<dbReference type="Pfam" id="PF02782">
    <property type="entry name" value="FGGY_C"/>
    <property type="match status" value="1"/>
</dbReference>
<keyword evidence="2" id="KW-0808">Transferase</keyword>
<dbReference type="OrthoDB" id="8434698at2"/>
<protein>
    <submittedName>
        <fullName evidence="6">FGGY family carbohydrate kinase</fullName>
    </submittedName>
</protein>
<evidence type="ECO:0000313" key="7">
    <source>
        <dbReference type="Proteomes" id="UP000829401"/>
    </source>
</evidence>
<feature type="domain" description="Carbohydrate kinase FGGY N-terminal" evidence="4">
    <location>
        <begin position="13"/>
        <end position="230"/>
    </location>
</feature>